<dbReference type="AlphaFoldDB" id="A0A5P8VX65"/>
<organism evidence="1 2">
    <name type="scientific">Nostoc sphaeroides CCNUC1</name>
    <dbReference type="NCBI Taxonomy" id="2653204"/>
    <lineage>
        <taxon>Bacteria</taxon>
        <taxon>Bacillati</taxon>
        <taxon>Cyanobacteriota</taxon>
        <taxon>Cyanophyceae</taxon>
        <taxon>Nostocales</taxon>
        <taxon>Nostocaceae</taxon>
        <taxon>Nostoc</taxon>
    </lineage>
</organism>
<accession>A0A5P8VX65</accession>
<gene>
    <name evidence="1" type="ORF">GXM_02439</name>
</gene>
<dbReference type="EMBL" id="CP045226">
    <property type="protein sequence ID" value="QFS44964.1"/>
    <property type="molecule type" value="Genomic_DNA"/>
</dbReference>
<protein>
    <submittedName>
        <fullName evidence="1">Uncharacterized protein</fullName>
    </submittedName>
</protein>
<reference evidence="1 2" key="1">
    <citation type="submission" date="2019-10" db="EMBL/GenBank/DDBJ databases">
        <title>Genomic and transcriptomic insights into the perfect genentic adaptation of a filamentous nitrogen-fixing cyanobacterium to rice fields.</title>
        <authorList>
            <person name="Chen Z."/>
        </authorList>
    </citation>
    <scope>NUCLEOTIDE SEQUENCE [LARGE SCALE GENOMIC DNA]</scope>
    <source>
        <strain evidence="1">CCNUC1</strain>
    </source>
</reference>
<proteinExistence type="predicted"/>
<evidence type="ECO:0000313" key="2">
    <source>
        <dbReference type="Proteomes" id="UP000326678"/>
    </source>
</evidence>
<keyword evidence="2" id="KW-1185">Reference proteome</keyword>
<dbReference type="KEGG" id="nsh:GXM_02439"/>
<sequence length="78" mass="9070">MVWGKGYWGWVKGFFFPFSPSPFPLNREVLGLKSLLRTFITHYSPPSPVIFGLTDHYYTTEFFLPHIKDILSSSNLDQ</sequence>
<dbReference type="Proteomes" id="UP000326678">
    <property type="component" value="Chromosome Gxm1"/>
</dbReference>
<name>A0A5P8VX65_9NOSO</name>
<evidence type="ECO:0000313" key="1">
    <source>
        <dbReference type="EMBL" id="QFS44964.1"/>
    </source>
</evidence>